<name>A0AAV2DVV8_9ROSI</name>
<accession>A0AAV2DVV8</accession>
<sequence length="108" mass="11767">MQATRGVYVRRCWESPFGFSTTAATMAVAEEWRKATMTTNPVLSPTCSDDESRSGDESPAVHQSEHDKSTAAVHISKSCKNGRGFHSDAGDFIQGCICTTMIDLGMKF</sequence>
<proteinExistence type="predicted"/>
<gene>
    <name evidence="2" type="ORF">LTRI10_LOCUS19363</name>
</gene>
<reference evidence="2 3" key="1">
    <citation type="submission" date="2024-04" db="EMBL/GenBank/DDBJ databases">
        <authorList>
            <person name="Fracassetti M."/>
        </authorList>
    </citation>
    <scope>NUCLEOTIDE SEQUENCE [LARGE SCALE GENOMIC DNA]</scope>
</reference>
<evidence type="ECO:0000313" key="2">
    <source>
        <dbReference type="EMBL" id="CAL1377734.1"/>
    </source>
</evidence>
<protein>
    <submittedName>
        <fullName evidence="2">Uncharacterized protein</fullName>
    </submittedName>
</protein>
<dbReference type="Proteomes" id="UP001497516">
    <property type="component" value="Chromosome 3"/>
</dbReference>
<evidence type="ECO:0000313" key="3">
    <source>
        <dbReference type="Proteomes" id="UP001497516"/>
    </source>
</evidence>
<organism evidence="2 3">
    <name type="scientific">Linum trigynum</name>
    <dbReference type="NCBI Taxonomy" id="586398"/>
    <lineage>
        <taxon>Eukaryota</taxon>
        <taxon>Viridiplantae</taxon>
        <taxon>Streptophyta</taxon>
        <taxon>Embryophyta</taxon>
        <taxon>Tracheophyta</taxon>
        <taxon>Spermatophyta</taxon>
        <taxon>Magnoliopsida</taxon>
        <taxon>eudicotyledons</taxon>
        <taxon>Gunneridae</taxon>
        <taxon>Pentapetalae</taxon>
        <taxon>rosids</taxon>
        <taxon>fabids</taxon>
        <taxon>Malpighiales</taxon>
        <taxon>Linaceae</taxon>
        <taxon>Linum</taxon>
    </lineage>
</organism>
<keyword evidence="3" id="KW-1185">Reference proteome</keyword>
<feature type="region of interest" description="Disordered" evidence="1">
    <location>
        <begin position="39"/>
        <end position="72"/>
    </location>
</feature>
<evidence type="ECO:0000256" key="1">
    <source>
        <dbReference type="SAM" id="MobiDB-lite"/>
    </source>
</evidence>
<dbReference type="AlphaFoldDB" id="A0AAV2DVV8"/>
<dbReference type="EMBL" id="OZ034816">
    <property type="protein sequence ID" value="CAL1377734.1"/>
    <property type="molecule type" value="Genomic_DNA"/>
</dbReference>